<dbReference type="RefSeq" id="WP_051884657.1">
    <property type="nucleotide sequence ID" value="NZ_JPRO01000009.1"/>
</dbReference>
<comment type="caution">
    <text evidence="2">The sequence shown here is derived from an EMBL/GenBank/DDBJ whole genome shotgun (WGS) entry which is preliminary data.</text>
</comment>
<organism evidence="2 3">
    <name type="scientific">Chryseobacterium luteum</name>
    <dbReference type="NCBI Taxonomy" id="421531"/>
    <lineage>
        <taxon>Bacteria</taxon>
        <taxon>Pseudomonadati</taxon>
        <taxon>Bacteroidota</taxon>
        <taxon>Flavobacteriia</taxon>
        <taxon>Flavobacteriales</taxon>
        <taxon>Weeksellaceae</taxon>
        <taxon>Chryseobacterium group</taxon>
        <taxon>Chryseobacterium</taxon>
    </lineage>
</organism>
<keyword evidence="1" id="KW-0732">Signal</keyword>
<dbReference type="Proteomes" id="UP000028703">
    <property type="component" value="Unassembled WGS sequence"/>
</dbReference>
<name>A0A085ZF80_9FLAO</name>
<protein>
    <recommendedName>
        <fullName evidence="4">Bulb-type lectin domain-containing protein</fullName>
    </recommendedName>
</protein>
<keyword evidence="3" id="KW-1185">Reference proteome</keyword>
<feature type="chain" id="PRO_5001801065" description="Bulb-type lectin domain-containing protein" evidence="1">
    <location>
        <begin position="21"/>
        <end position="148"/>
    </location>
</feature>
<dbReference type="AlphaFoldDB" id="A0A085ZF80"/>
<dbReference type="eggNOG" id="ENOG5033YIW">
    <property type="taxonomic scope" value="Bacteria"/>
</dbReference>
<feature type="signal peptide" evidence="1">
    <location>
        <begin position="1"/>
        <end position="20"/>
    </location>
</feature>
<dbReference type="EMBL" id="JPRO01000009">
    <property type="protein sequence ID" value="KFF03094.1"/>
    <property type="molecule type" value="Genomic_DNA"/>
</dbReference>
<evidence type="ECO:0000256" key="1">
    <source>
        <dbReference type="SAM" id="SignalP"/>
    </source>
</evidence>
<reference evidence="2 3" key="1">
    <citation type="submission" date="2014-07" db="EMBL/GenBank/DDBJ databases">
        <title>Genome of Chryseobacterium luteum DSM 18605.</title>
        <authorList>
            <person name="Stropko S.J."/>
            <person name="Pipes S.E."/>
            <person name="Newman J.D."/>
        </authorList>
    </citation>
    <scope>NUCLEOTIDE SEQUENCE [LARGE SCALE GENOMIC DNA]</scope>
    <source>
        <strain evidence="2 3">DSM 18605</strain>
    </source>
</reference>
<dbReference type="STRING" id="421531.IX38_12030"/>
<sequence>MIKKILLGAFCTAQFSLAYAIEKPALMLNTVHVSNDIQPFQKVPKTVIIKTKKFKIRIDKQPNGKYLYQSWAANARITSKPSMIISDGELIPDGSGGNYYFNFVNEGHTYQVWRNYLTDSASKAPYTLTVNDENDHEIVRQDAYVVKQ</sequence>
<evidence type="ECO:0000313" key="2">
    <source>
        <dbReference type="EMBL" id="KFF03094.1"/>
    </source>
</evidence>
<proteinExistence type="predicted"/>
<evidence type="ECO:0000313" key="3">
    <source>
        <dbReference type="Proteomes" id="UP000028703"/>
    </source>
</evidence>
<accession>A0A085ZF80</accession>
<evidence type="ECO:0008006" key="4">
    <source>
        <dbReference type="Google" id="ProtNLM"/>
    </source>
</evidence>
<dbReference type="OrthoDB" id="7433394at2"/>
<gene>
    <name evidence="2" type="ORF">IX38_12030</name>
</gene>